<reference evidence="2" key="2">
    <citation type="submission" date="2023-01" db="EMBL/GenBank/DDBJ databases">
        <authorList>
            <person name="Sun Q."/>
            <person name="Evtushenko L."/>
        </authorList>
    </citation>
    <scope>NUCLEOTIDE SEQUENCE</scope>
    <source>
        <strain evidence="2">VKM Ac-2007</strain>
    </source>
</reference>
<dbReference type="GO" id="GO:0008610">
    <property type="term" value="P:lipid biosynthetic process"/>
    <property type="evidence" value="ECO:0007669"/>
    <property type="project" value="UniProtKB-ARBA"/>
</dbReference>
<dbReference type="PANTHER" id="PTHR45527">
    <property type="entry name" value="NONRIBOSOMAL PEPTIDE SYNTHETASE"/>
    <property type="match status" value="1"/>
</dbReference>
<comment type="caution">
    <text evidence="2">The sequence shown here is derived from an EMBL/GenBank/DDBJ whole genome shotgun (WGS) entry which is preliminary data.</text>
</comment>
<dbReference type="AlphaFoldDB" id="A0A9W6I6Y2"/>
<dbReference type="InterPro" id="IPR001242">
    <property type="entry name" value="Condensation_dom"/>
</dbReference>
<dbReference type="Gene3D" id="3.30.559.30">
    <property type="entry name" value="Nonribosomal peptide synthetase, condensation domain"/>
    <property type="match status" value="1"/>
</dbReference>
<name>A0A9W6I6Y2_9ACTN</name>
<evidence type="ECO:0000313" key="3">
    <source>
        <dbReference type="Proteomes" id="UP001143474"/>
    </source>
</evidence>
<organism evidence="2 3">
    <name type="scientific">Streptosporangium carneum</name>
    <dbReference type="NCBI Taxonomy" id="47481"/>
    <lineage>
        <taxon>Bacteria</taxon>
        <taxon>Bacillati</taxon>
        <taxon>Actinomycetota</taxon>
        <taxon>Actinomycetes</taxon>
        <taxon>Streptosporangiales</taxon>
        <taxon>Streptosporangiaceae</taxon>
        <taxon>Streptosporangium</taxon>
    </lineage>
</organism>
<dbReference type="Proteomes" id="UP001143474">
    <property type="component" value="Unassembled WGS sequence"/>
</dbReference>
<keyword evidence="3" id="KW-1185">Reference proteome</keyword>
<dbReference type="GO" id="GO:0003824">
    <property type="term" value="F:catalytic activity"/>
    <property type="evidence" value="ECO:0007669"/>
    <property type="project" value="InterPro"/>
</dbReference>
<dbReference type="GO" id="GO:0043041">
    <property type="term" value="P:amino acid activation for nonribosomal peptide biosynthetic process"/>
    <property type="evidence" value="ECO:0007669"/>
    <property type="project" value="TreeGrafter"/>
</dbReference>
<dbReference type="InterPro" id="IPR023213">
    <property type="entry name" value="CAT-like_dom_sf"/>
</dbReference>
<gene>
    <name evidence="2" type="ORF">GCM10017600_66110</name>
</gene>
<dbReference type="Pfam" id="PF00668">
    <property type="entry name" value="Condensation"/>
    <property type="match status" value="1"/>
</dbReference>
<dbReference type="EMBL" id="BSEV01000021">
    <property type="protein sequence ID" value="GLK13200.1"/>
    <property type="molecule type" value="Genomic_DNA"/>
</dbReference>
<dbReference type="GO" id="GO:0044550">
    <property type="term" value="P:secondary metabolite biosynthetic process"/>
    <property type="evidence" value="ECO:0007669"/>
    <property type="project" value="TreeGrafter"/>
</dbReference>
<feature type="domain" description="Condensation" evidence="1">
    <location>
        <begin position="6"/>
        <end position="315"/>
    </location>
</feature>
<reference evidence="2" key="1">
    <citation type="journal article" date="2014" name="Int. J. Syst. Evol. Microbiol.">
        <title>Complete genome sequence of Corynebacterium casei LMG S-19264T (=DSM 44701T), isolated from a smear-ripened cheese.</title>
        <authorList>
            <consortium name="US DOE Joint Genome Institute (JGI-PGF)"/>
            <person name="Walter F."/>
            <person name="Albersmeier A."/>
            <person name="Kalinowski J."/>
            <person name="Ruckert C."/>
        </authorList>
    </citation>
    <scope>NUCLEOTIDE SEQUENCE</scope>
    <source>
        <strain evidence="2">VKM Ac-2007</strain>
    </source>
</reference>
<dbReference type="RefSeq" id="WP_271221496.1">
    <property type="nucleotide sequence ID" value="NZ_BAAAVD010000035.1"/>
</dbReference>
<proteinExistence type="predicted"/>
<dbReference type="GO" id="GO:0031177">
    <property type="term" value="F:phosphopantetheine binding"/>
    <property type="evidence" value="ECO:0007669"/>
    <property type="project" value="TreeGrafter"/>
</dbReference>
<dbReference type="Gene3D" id="3.30.559.10">
    <property type="entry name" value="Chloramphenicol acetyltransferase-like domain"/>
    <property type="match status" value="1"/>
</dbReference>
<evidence type="ECO:0000259" key="1">
    <source>
        <dbReference type="Pfam" id="PF00668"/>
    </source>
</evidence>
<accession>A0A9W6I6Y2</accession>
<evidence type="ECO:0000313" key="2">
    <source>
        <dbReference type="EMBL" id="GLK13200.1"/>
    </source>
</evidence>
<protein>
    <recommendedName>
        <fullName evidence="1">Condensation domain-containing protein</fullName>
    </recommendedName>
</protein>
<dbReference type="SUPFAM" id="SSF52777">
    <property type="entry name" value="CoA-dependent acyltransferases"/>
    <property type="match status" value="2"/>
</dbReference>
<dbReference type="GO" id="GO:0005737">
    <property type="term" value="C:cytoplasm"/>
    <property type="evidence" value="ECO:0007669"/>
    <property type="project" value="TreeGrafter"/>
</dbReference>
<sequence length="432" mass="46953">MAPFLLTAEQRSMLFLAGIFGPGIFHNVSFGMPISTSLSTADLNAAVRLLSERHESLRTALAGSSAFVQRIRAAVPEIVRSDVLDEGSVEAFARRRNEMHNVSLAPGVAYFEVVGGRHLLGVVDHLVSDGHSSGILSSELGRLLAGEELEPAASFTALQKARRVDDGARAREVEHWRRTLADLPPLVGRMPRSSGDSSDVRTQVDDEISGSGFHDVLRGLVERHRATPFSILAGLVGIAIWRRSGRREFTLHTPVSTRREAASRTMVGNFVLDRPIPIRIDPDMDFMEFAGRLQTSAWNGLRHSKLSVPELVCEVPEYGESLLAQGADYIQLHVDVQTNEATDVVNSPGGSTGPVVLGGFTPAHDLTVTTLRFRFSERRLFTRTFFGGPREGIAEAEGIRADVLTMLRGADLHGKTVGSVADSPTLVYTKGD</sequence>
<dbReference type="PANTHER" id="PTHR45527:SF1">
    <property type="entry name" value="FATTY ACID SYNTHASE"/>
    <property type="match status" value="1"/>
</dbReference>